<sequence>MIYKYIFKKLKEDCQKPEDGTVLLAEAAK</sequence>
<evidence type="ECO:0000313" key="1">
    <source>
        <dbReference type="EMBL" id="JAG99420.1"/>
    </source>
</evidence>
<dbReference type="EMBL" id="GBXM01109156">
    <property type="protein sequence ID" value="JAG99420.1"/>
    <property type="molecule type" value="Transcribed_RNA"/>
</dbReference>
<protein>
    <submittedName>
        <fullName evidence="1">Uncharacterized protein</fullName>
    </submittedName>
</protein>
<dbReference type="AlphaFoldDB" id="A0A0E9P520"/>
<reference evidence="1" key="1">
    <citation type="submission" date="2014-11" db="EMBL/GenBank/DDBJ databases">
        <authorList>
            <person name="Amaro Gonzalez C."/>
        </authorList>
    </citation>
    <scope>NUCLEOTIDE SEQUENCE</scope>
</reference>
<accession>A0A0E9P520</accession>
<proteinExistence type="predicted"/>
<organism evidence="1">
    <name type="scientific">Anguilla anguilla</name>
    <name type="common">European freshwater eel</name>
    <name type="synonym">Muraena anguilla</name>
    <dbReference type="NCBI Taxonomy" id="7936"/>
    <lineage>
        <taxon>Eukaryota</taxon>
        <taxon>Metazoa</taxon>
        <taxon>Chordata</taxon>
        <taxon>Craniata</taxon>
        <taxon>Vertebrata</taxon>
        <taxon>Euteleostomi</taxon>
        <taxon>Actinopterygii</taxon>
        <taxon>Neopterygii</taxon>
        <taxon>Teleostei</taxon>
        <taxon>Anguilliformes</taxon>
        <taxon>Anguillidae</taxon>
        <taxon>Anguilla</taxon>
    </lineage>
</organism>
<name>A0A0E9P520_ANGAN</name>
<reference evidence="1" key="2">
    <citation type="journal article" date="2015" name="Fish Shellfish Immunol.">
        <title>Early steps in the European eel (Anguilla anguilla)-Vibrio vulnificus interaction in the gills: Role of the RtxA13 toxin.</title>
        <authorList>
            <person name="Callol A."/>
            <person name="Pajuelo D."/>
            <person name="Ebbesson L."/>
            <person name="Teles M."/>
            <person name="MacKenzie S."/>
            <person name="Amaro C."/>
        </authorList>
    </citation>
    <scope>NUCLEOTIDE SEQUENCE</scope>
</reference>